<keyword evidence="9 13" id="KW-0520">NAD</keyword>
<dbReference type="NCBIfam" id="NF005162">
    <property type="entry name" value="PRK06638.1-1"/>
    <property type="match status" value="1"/>
</dbReference>
<evidence type="ECO:0000256" key="10">
    <source>
        <dbReference type="ARBA" id="ARBA00023136"/>
    </source>
</evidence>
<dbReference type="FunFam" id="1.20.120.1200:FF:000001">
    <property type="entry name" value="NADH-quinone oxidoreductase subunit J"/>
    <property type="match status" value="1"/>
</dbReference>
<feature type="transmembrane region" description="Helical" evidence="13">
    <location>
        <begin position="6"/>
        <end position="26"/>
    </location>
</feature>
<dbReference type="GO" id="GO:0016491">
    <property type="term" value="F:oxidoreductase activity"/>
    <property type="evidence" value="ECO:0007669"/>
    <property type="project" value="UniProtKB-KW"/>
</dbReference>
<gene>
    <name evidence="14" type="primary">nuoJ</name>
    <name evidence="14" type="ORF">GARC_2647</name>
</gene>
<comment type="subcellular location">
    <subcellularLocation>
        <location evidence="1 13">Cell membrane</location>
        <topology evidence="1 13">Multi-pass membrane protein</topology>
    </subcellularLocation>
</comment>
<comment type="similarity">
    <text evidence="2 13">Belongs to the complex I subunit 6 family.</text>
</comment>
<keyword evidence="4 13" id="KW-1003">Cell membrane</keyword>
<dbReference type="PANTHER" id="PTHR33269:SF17">
    <property type="entry name" value="NADH-UBIQUINONE OXIDOREDUCTASE CHAIN 6"/>
    <property type="match status" value="1"/>
</dbReference>
<keyword evidence="8 13" id="KW-1133">Transmembrane helix</keyword>
<evidence type="ECO:0000256" key="8">
    <source>
        <dbReference type="ARBA" id="ARBA00022989"/>
    </source>
</evidence>
<evidence type="ECO:0000256" key="3">
    <source>
        <dbReference type="ARBA" id="ARBA00019907"/>
    </source>
</evidence>
<dbReference type="Proteomes" id="UP000006327">
    <property type="component" value="Unassembled WGS sequence"/>
</dbReference>
<dbReference type="PANTHER" id="PTHR33269">
    <property type="entry name" value="NADH-UBIQUINONE OXIDOREDUCTASE CHAIN 6"/>
    <property type="match status" value="1"/>
</dbReference>
<dbReference type="GO" id="GO:0008137">
    <property type="term" value="F:NADH dehydrogenase (ubiquinone) activity"/>
    <property type="evidence" value="ECO:0007669"/>
    <property type="project" value="UniProtKB-UniRule"/>
</dbReference>
<keyword evidence="10 13" id="KW-0472">Membrane</keyword>
<dbReference type="GO" id="GO:0048038">
    <property type="term" value="F:quinone binding"/>
    <property type="evidence" value="ECO:0007669"/>
    <property type="project" value="UniProtKB-UniRule"/>
</dbReference>
<feature type="transmembrane region" description="Helical" evidence="13">
    <location>
        <begin position="148"/>
        <end position="170"/>
    </location>
</feature>
<dbReference type="EC" id="7.1.1.-" evidence="13"/>
<dbReference type="AlphaFoldDB" id="K6YSE4"/>
<dbReference type="InterPro" id="IPR042106">
    <property type="entry name" value="Nuo/plastoQ_OxRdtase_6_NuoJ"/>
</dbReference>
<keyword evidence="5 13" id="KW-0812">Transmembrane</keyword>
<dbReference type="Pfam" id="PF00499">
    <property type="entry name" value="Oxidored_q3"/>
    <property type="match status" value="1"/>
</dbReference>
<evidence type="ECO:0000313" key="15">
    <source>
        <dbReference type="Proteomes" id="UP000006327"/>
    </source>
</evidence>
<name>K6YSE4_9ALTE</name>
<reference evidence="14 15" key="1">
    <citation type="journal article" date="2017" name="Antonie Van Leeuwenhoek">
        <title>Rhizobium rhizosphaerae sp. nov., a novel species isolated from rice rhizosphere.</title>
        <authorList>
            <person name="Zhao J.J."/>
            <person name="Zhang J."/>
            <person name="Zhang R.J."/>
            <person name="Zhang C.W."/>
            <person name="Yin H.Q."/>
            <person name="Zhang X.X."/>
        </authorList>
    </citation>
    <scope>NUCLEOTIDE SEQUENCE [LARGE SCALE GENOMIC DNA]</scope>
    <source>
        <strain evidence="14 15">BSs20135</strain>
    </source>
</reference>
<dbReference type="RefSeq" id="WP_007620643.1">
    <property type="nucleotide sequence ID" value="NZ_BAEO01000034.1"/>
</dbReference>
<sequence>MNIESGQLLFYVSGSIAVLASLFVVTNKNAVHALLYLVVSLLALAMCFYLLGAPFAAALQIIVYAGAIMVLFVFAVMIFNINQTDIDREQQWLTWQSWVGPSLLAMILLGEIVFVLLSQQNWATNPSSVTQIELVDARAVGSLLFGPYLLAVEIASFLLLAGLVGGYHLAKELPKKTTTQGGSQ</sequence>
<evidence type="ECO:0000256" key="1">
    <source>
        <dbReference type="ARBA" id="ARBA00004651"/>
    </source>
</evidence>
<comment type="caution">
    <text evidence="14">The sequence shown here is derived from an EMBL/GenBank/DDBJ whole genome shotgun (WGS) entry which is preliminary data.</text>
</comment>
<evidence type="ECO:0000256" key="12">
    <source>
        <dbReference type="ARBA" id="ARBA00047712"/>
    </source>
</evidence>
<comment type="catalytic activity">
    <reaction evidence="12 13">
        <text>a quinone + NADH + 5 H(+)(in) = a quinol + NAD(+) + 4 H(+)(out)</text>
        <dbReference type="Rhea" id="RHEA:57888"/>
        <dbReference type="ChEBI" id="CHEBI:15378"/>
        <dbReference type="ChEBI" id="CHEBI:24646"/>
        <dbReference type="ChEBI" id="CHEBI:57540"/>
        <dbReference type="ChEBI" id="CHEBI:57945"/>
        <dbReference type="ChEBI" id="CHEBI:132124"/>
    </reaction>
</comment>
<dbReference type="EMBL" id="BAEO01000034">
    <property type="protein sequence ID" value="GAC19613.1"/>
    <property type="molecule type" value="Genomic_DNA"/>
</dbReference>
<organism evidence="14 15">
    <name type="scientific">Paraglaciecola arctica BSs20135</name>
    <dbReference type="NCBI Taxonomy" id="493475"/>
    <lineage>
        <taxon>Bacteria</taxon>
        <taxon>Pseudomonadati</taxon>
        <taxon>Pseudomonadota</taxon>
        <taxon>Gammaproteobacteria</taxon>
        <taxon>Alteromonadales</taxon>
        <taxon>Alteromonadaceae</taxon>
        <taxon>Paraglaciecola</taxon>
    </lineage>
</organism>
<keyword evidence="15" id="KW-1185">Reference proteome</keyword>
<dbReference type="Gene3D" id="1.20.120.1200">
    <property type="entry name" value="NADH-ubiquinone/plastoquinone oxidoreductase chain 6, subunit NuoJ"/>
    <property type="match status" value="1"/>
</dbReference>
<evidence type="ECO:0000256" key="5">
    <source>
        <dbReference type="ARBA" id="ARBA00022692"/>
    </source>
</evidence>
<dbReference type="eggNOG" id="COG0839">
    <property type="taxonomic scope" value="Bacteria"/>
</dbReference>
<feature type="transmembrane region" description="Helical" evidence="13">
    <location>
        <begin position="93"/>
        <end position="117"/>
    </location>
</feature>
<evidence type="ECO:0000256" key="7">
    <source>
        <dbReference type="ARBA" id="ARBA00022967"/>
    </source>
</evidence>
<comment type="function">
    <text evidence="13">NDH-1 shuttles electrons from NADH, via FMN and iron-sulfur (Fe-S) centers, to quinones in the respiratory chain. Couples the redox reaction to proton translocation (for every two electrons transferred, four hydrogen ions are translocated across the cytoplasmic membrane), and thus conserves the redox energy in a proton gradient.</text>
</comment>
<dbReference type="GO" id="GO:0005886">
    <property type="term" value="C:plasma membrane"/>
    <property type="evidence" value="ECO:0007669"/>
    <property type="project" value="UniProtKB-SubCell"/>
</dbReference>
<protein>
    <recommendedName>
        <fullName evidence="3 13">NADH-quinone oxidoreductase subunit J</fullName>
        <ecNumber evidence="13">7.1.1.-</ecNumber>
    </recommendedName>
</protein>
<accession>K6YSE4</accession>
<dbReference type="STRING" id="493475.GARC_2647"/>
<dbReference type="InterPro" id="IPR001457">
    <property type="entry name" value="NADH_UbQ/plastoQ_OxRdtase_su6"/>
</dbReference>
<evidence type="ECO:0000313" key="14">
    <source>
        <dbReference type="EMBL" id="GAC19613.1"/>
    </source>
</evidence>
<keyword evidence="14" id="KW-0560">Oxidoreductase</keyword>
<evidence type="ECO:0000256" key="9">
    <source>
        <dbReference type="ARBA" id="ARBA00023027"/>
    </source>
</evidence>
<keyword evidence="6 13" id="KW-0874">Quinone</keyword>
<evidence type="ECO:0000256" key="13">
    <source>
        <dbReference type="RuleBase" id="RU004429"/>
    </source>
</evidence>
<evidence type="ECO:0000256" key="2">
    <source>
        <dbReference type="ARBA" id="ARBA00005698"/>
    </source>
</evidence>
<evidence type="ECO:0000256" key="6">
    <source>
        <dbReference type="ARBA" id="ARBA00022719"/>
    </source>
</evidence>
<feature type="transmembrane region" description="Helical" evidence="13">
    <location>
        <begin position="57"/>
        <end position="81"/>
    </location>
</feature>
<evidence type="ECO:0000256" key="11">
    <source>
        <dbReference type="ARBA" id="ARBA00025811"/>
    </source>
</evidence>
<proteinExistence type="inferred from homology"/>
<feature type="transmembrane region" description="Helical" evidence="13">
    <location>
        <begin position="33"/>
        <end position="51"/>
    </location>
</feature>
<evidence type="ECO:0000256" key="4">
    <source>
        <dbReference type="ARBA" id="ARBA00022475"/>
    </source>
</evidence>
<comment type="subunit">
    <text evidence="11">Composed of 13 different subunits. Subunits NuoA, H, J, K, L, M, N constitute the membrane sector of the complex.</text>
</comment>
<keyword evidence="7" id="KW-1278">Translocase</keyword>